<dbReference type="PANTHER" id="PTHR43244:SF1">
    <property type="entry name" value="5,10-METHYLENETETRAHYDROMETHANOPTERIN REDUCTASE"/>
    <property type="match status" value="1"/>
</dbReference>
<proteinExistence type="predicted"/>
<dbReference type="Proteomes" id="UP000295444">
    <property type="component" value="Unassembled WGS sequence"/>
</dbReference>
<dbReference type="Gene3D" id="3.20.20.30">
    <property type="entry name" value="Luciferase-like domain"/>
    <property type="match status" value="1"/>
</dbReference>
<dbReference type="InterPro" id="IPR011251">
    <property type="entry name" value="Luciferase-like_dom"/>
</dbReference>
<dbReference type="InterPro" id="IPR036661">
    <property type="entry name" value="Luciferase-like_sf"/>
</dbReference>
<dbReference type="RefSeq" id="WP_208115817.1">
    <property type="nucleotide sequence ID" value="NZ_SNXZ01000005.1"/>
</dbReference>
<dbReference type="GO" id="GO:0016705">
    <property type="term" value="F:oxidoreductase activity, acting on paired donors, with incorporation or reduction of molecular oxygen"/>
    <property type="evidence" value="ECO:0007669"/>
    <property type="project" value="InterPro"/>
</dbReference>
<keyword evidence="4" id="KW-1185">Reference proteome</keyword>
<reference evidence="3 4" key="1">
    <citation type="submission" date="2019-03" db="EMBL/GenBank/DDBJ databases">
        <title>Genomic Encyclopedia of Type Strains, Phase IV (KMG-IV): sequencing the most valuable type-strain genomes for metagenomic binning, comparative biology and taxonomic classification.</title>
        <authorList>
            <person name="Goeker M."/>
        </authorList>
    </citation>
    <scope>NUCLEOTIDE SEQUENCE [LARGE SCALE GENOMIC DNA]</scope>
    <source>
        <strain evidence="3 4">DSM 45361</strain>
    </source>
</reference>
<dbReference type="SUPFAM" id="SSF51679">
    <property type="entry name" value="Bacterial luciferase-like"/>
    <property type="match status" value="1"/>
</dbReference>
<evidence type="ECO:0000313" key="3">
    <source>
        <dbReference type="EMBL" id="TDP94914.1"/>
    </source>
</evidence>
<dbReference type="EMBL" id="SNXZ01000005">
    <property type="protein sequence ID" value="TDP94914.1"/>
    <property type="molecule type" value="Genomic_DNA"/>
</dbReference>
<gene>
    <name evidence="3" type="ORF">EV186_105146</name>
</gene>
<accession>A0A4R6S6H1</accession>
<comment type="caution">
    <text evidence="3">The sequence shown here is derived from an EMBL/GenBank/DDBJ whole genome shotgun (WGS) entry which is preliminary data.</text>
</comment>
<evidence type="ECO:0000313" key="4">
    <source>
        <dbReference type="Proteomes" id="UP000295444"/>
    </source>
</evidence>
<evidence type="ECO:0000256" key="1">
    <source>
        <dbReference type="ARBA" id="ARBA00023002"/>
    </source>
</evidence>
<dbReference type="InterPro" id="IPR050564">
    <property type="entry name" value="F420-G6PD/mer"/>
</dbReference>
<dbReference type="Pfam" id="PF00296">
    <property type="entry name" value="Bac_luciferase"/>
    <property type="match status" value="1"/>
</dbReference>
<keyword evidence="1" id="KW-0560">Oxidoreductase</keyword>
<feature type="domain" description="Luciferase-like" evidence="2">
    <location>
        <begin position="11"/>
        <end position="179"/>
    </location>
</feature>
<sequence>MRYSCALAPNHDIVDRARLAERLGYHRVWVFESPAMYGDTWIALARVAEATDRIGLATGVSIPGLRHPVVTASAAATVEELAPGRLVLAFGTGATGRSTLGRKPLRLTELADHVRQVRALLAGAVVEIDGRPVQRHLGAPVDVPVWLAVSGPKGLELATGAPGVIATGVPPGGLHGWADVALLRFGTVLDVGEDHTSPRVQAAAGPGYVSIAHLMWQQRETAVDALPGGRGWRTALEAERPARERHLVAHQGHLQSLTERDRLLVDAAGPGLLAPGWSGDAAEIRRRIDEAAAAGVTEIVYVPAGPDRDRELTAFATAARP</sequence>
<dbReference type="PANTHER" id="PTHR43244">
    <property type="match status" value="1"/>
</dbReference>
<protein>
    <submittedName>
        <fullName evidence="3">5,10-methylenetetrahydromethanopterin reductase</fullName>
    </submittedName>
</protein>
<dbReference type="AlphaFoldDB" id="A0A4R6S6H1"/>
<name>A0A4R6S6H1_LABRH</name>
<organism evidence="3 4">
    <name type="scientific">Labedaea rhizosphaerae</name>
    <dbReference type="NCBI Taxonomy" id="598644"/>
    <lineage>
        <taxon>Bacteria</taxon>
        <taxon>Bacillati</taxon>
        <taxon>Actinomycetota</taxon>
        <taxon>Actinomycetes</taxon>
        <taxon>Pseudonocardiales</taxon>
        <taxon>Pseudonocardiaceae</taxon>
        <taxon>Labedaea</taxon>
    </lineage>
</organism>
<evidence type="ECO:0000259" key="2">
    <source>
        <dbReference type="Pfam" id="PF00296"/>
    </source>
</evidence>